<dbReference type="InterPro" id="IPR027267">
    <property type="entry name" value="AH/BAR_dom_sf"/>
</dbReference>
<evidence type="ECO:0000313" key="3">
    <source>
        <dbReference type="EMBL" id="SBR50669.1"/>
    </source>
</evidence>
<evidence type="ECO:0000259" key="2">
    <source>
        <dbReference type="Pfam" id="PF10456"/>
    </source>
</evidence>
<dbReference type="Gene3D" id="1.20.1270.60">
    <property type="entry name" value="Arfaptin homology (AH) domain/BAR domain"/>
    <property type="match status" value="1"/>
</dbReference>
<reference evidence="3" key="2">
    <citation type="submission" date="2016-06" db="EMBL/GenBank/DDBJ databases">
        <title>The genome of a short-lived fish provides insights into sex chromosome evolution and the genetic control of aging.</title>
        <authorList>
            <person name="Reichwald K."/>
            <person name="Felder M."/>
            <person name="Petzold A."/>
            <person name="Koch P."/>
            <person name="Groth M."/>
            <person name="Platzer M."/>
        </authorList>
    </citation>
    <scope>NUCLEOTIDE SEQUENCE</scope>
    <source>
        <tissue evidence="3">Brain</tissue>
    </source>
</reference>
<dbReference type="EMBL" id="HAEF01010589">
    <property type="protein sequence ID" value="SBR50669.1"/>
    <property type="molecule type" value="Transcribed_RNA"/>
</dbReference>
<dbReference type="AlphaFoldDB" id="A0A1A8M315"/>
<dbReference type="GO" id="GO:0097320">
    <property type="term" value="P:plasma membrane tubulation"/>
    <property type="evidence" value="ECO:0007669"/>
    <property type="project" value="TreeGrafter"/>
</dbReference>
<dbReference type="InterPro" id="IPR019497">
    <property type="entry name" value="Sorting_nexin_WASP-bd-dom"/>
</dbReference>
<feature type="compositionally biased region" description="Low complexity" evidence="1">
    <location>
        <begin position="160"/>
        <end position="174"/>
    </location>
</feature>
<dbReference type="GO" id="GO:0031410">
    <property type="term" value="C:cytoplasmic vesicle"/>
    <property type="evidence" value="ECO:0007669"/>
    <property type="project" value="TreeGrafter"/>
</dbReference>
<proteinExistence type="predicted"/>
<protein>
    <recommendedName>
        <fullName evidence="2">Sorting nexin protein WASP-binding domain-containing protein</fullName>
    </recommendedName>
</protein>
<organism evidence="3">
    <name type="scientific">Nothobranchius pienaari</name>
    <dbReference type="NCBI Taxonomy" id="704102"/>
    <lineage>
        <taxon>Eukaryota</taxon>
        <taxon>Metazoa</taxon>
        <taxon>Chordata</taxon>
        <taxon>Craniata</taxon>
        <taxon>Vertebrata</taxon>
        <taxon>Euteleostomi</taxon>
        <taxon>Actinopterygii</taxon>
        <taxon>Neopterygii</taxon>
        <taxon>Teleostei</taxon>
        <taxon>Neoteleostei</taxon>
        <taxon>Acanthomorphata</taxon>
        <taxon>Ovalentaria</taxon>
        <taxon>Atherinomorphae</taxon>
        <taxon>Cyprinodontiformes</taxon>
        <taxon>Nothobranchiidae</taxon>
        <taxon>Nothobranchius</taxon>
    </lineage>
</organism>
<dbReference type="Pfam" id="PF10456">
    <property type="entry name" value="BAR_3_WASP_bdg"/>
    <property type="match status" value="1"/>
</dbReference>
<feature type="region of interest" description="Disordered" evidence="1">
    <location>
        <begin position="227"/>
        <end position="260"/>
    </location>
</feature>
<dbReference type="GO" id="GO:0005886">
    <property type="term" value="C:plasma membrane"/>
    <property type="evidence" value="ECO:0007669"/>
    <property type="project" value="TreeGrafter"/>
</dbReference>
<sequence>MPVDGHNFPKIRGCVPNIFLLMRLRLIVDHNYLKSSPEQLGIRIQRGGSPLGVPAPIPLLGPPAGFSSSGVALPQMSSPNFSLSDPLHIPEPDGDLDREAQMDRSCYVGTRLAVCSPGVGPRRWEGYRAPPSPLVPGRSRELAAAPAWRASLDPPPVRPAAPSAVQSAPPSSASGGTTPTAHQTELAGLQAELGRIRQLVSLQEFQLDALSSPYLQEKVSVQPAALPPVHRQPSPAAAASVTFSEPSDTPLVTDEAERSPLPSVKQAAAVDKMKEADRLISAGKISSSDRKCMNQRVSCMSYSLQAEMNHFHSNRIYDYNRVMQFYLEQQVTFYQQIADKLREALSRFTTL</sequence>
<feature type="region of interest" description="Disordered" evidence="1">
    <location>
        <begin position="150"/>
        <end position="181"/>
    </location>
</feature>
<dbReference type="PANTHER" id="PTHR45827">
    <property type="entry name" value="SORTING NEXIN"/>
    <property type="match status" value="1"/>
</dbReference>
<dbReference type="GO" id="GO:0006897">
    <property type="term" value="P:endocytosis"/>
    <property type="evidence" value="ECO:0007669"/>
    <property type="project" value="TreeGrafter"/>
</dbReference>
<evidence type="ECO:0000256" key="1">
    <source>
        <dbReference type="SAM" id="MobiDB-lite"/>
    </source>
</evidence>
<name>A0A1A8M315_9TELE</name>
<dbReference type="GO" id="GO:0035091">
    <property type="term" value="F:phosphatidylinositol binding"/>
    <property type="evidence" value="ECO:0007669"/>
    <property type="project" value="TreeGrafter"/>
</dbReference>
<dbReference type="PANTHER" id="PTHR45827:SF2">
    <property type="entry name" value="SORTING NEXIN-9"/>
    <property type="match status" value="1"/>
</dbReference>
<dbReference type="GO" id="GO:0016197">
    <property type="term" value="P:endosomal transport"/>
    <property type="evidence" value="ECO:0007669"/>
    <property type="project" value="TreeGrafter"/>
</dbReference>
<accession>A0A1A8M315</accession>
<reference evidence="3" key="1">
    <citation type="submission" date="2016-05" db="EMBL/GenBank/DDBJ databases">
        <authorList>
            <person name="Lavstsen T."/>
            <person name="Jespersen J.S."/>
        </authorList>
    </citation>
    <scope>NUCLEOTIDE SEQUENCE</scope>
    <source>
        <tissue evidence="3">Brain</tissue>
    </source>
</reference>
<dbReference type="GO" id="GO:0036089">
    <property type="term" value="P:cleavage furrow formation"/>
    <property type="evidence" value="ECO:0007669"/>
    <property type="project" value="TreeGrafter"/>
</dbReference>
<feature type="domain" description="Sorting nexin protein WASP-binding" evidence="2">
    <location>
        <begin position="266"/>
        <end position="349"/>
    </location>
</feature>
<gene>
    <name evidence="3" type="primary">CU655961.1</name>
</gene>